<dbReference type="AlphaFoldDB" id="A0A6H5HZH1"/>
<dbReference type="GO" id="GO:0006072">
    <property type="term" value="P:glycerol-3-phosphate metabolic process"/>
    <property type="evidence" value="ECO:0007669"/>
    <property type="project" value="TreeGrafter"/>
</dbReference>
<evidence type="ECO:0000256" key="2">
    <source>
        <dbReference type="ARBA" id="ARBA00007937"/>
    </source>
</evidence>
<comment type="subcellular location">
    <subcellularLocation>
        <location evidence="1">Membrane</location>
    </subcellularLocation>
</comment>
<keyword evidence="6" id="KW-0812">Transmembrane</keyword>
<evidence type="ECO:0000259" key="7">
    <source>
        <dbReference type="SMART" id="SM00563"/>
    </source>
</evidence>
<evidence type="ECO:0000256" key="1">
    <source>
        <dbReference type="ARBA" id="ARBA00004370"/>
    </source>
</evidence>
<dbReference type="Proteomes" id="UP000479190">
    <property type="component" value="Unassembled WGS sequence"/>
</dbReference>
<dbReference type="GO" id="GO:0008654">
    <property type="term" value="P:phospholipid biosynthetic process"/>
    <property type="evidence" value="ECO:0007669"/>
    <property type="project" value="TreeGrafter"/>
</dbReference>
<keyword evidence="4 6" id="KW-0472">Membrane</keyword>
<dbReference type="EMBL" id="CADCXV010000236">
    <property type="protein sequence ID" value="CAB0029032.1"/>
    <property type="molecule type" value="Genomic_DNA"/>
</dbReference>
<dbReference type="GO" id="GO:0019432">
    <property type="term" value="P:triglyceride biosynthetic process"/>
    <property type="evidence" value="ECO:0007669"/>
    <property type="project" value="TreeGrafter"/>
</dbReference>
<proteinExistence type="inferred from homology"/>
<dbReference type="Pfam" id="PF19277">
    <property type="entry name" value="GPAT_C"/>
    <property type="match status" value="1"/>
</dbReference>
<dbReference type="PANTHER" id="PTHR12563">
    <property type="entry name" value="GLYCEROL-3-PHOSPHATE ACYLTRANSFERASE"/>
    <property type="match status" value="1"/>
</dbReference>
<dbReference type="SMART" id="SM00563">
    <property type="entry name" value="PlsC"/>
    <property type="match status" value="1"/>
</dbReference>
<evidence type="ECO:0000256" key="6">
    <source>
        <dbReference type="SAM" id="Phobius"/>
    </source>
</evidence>
<evidence type="ECO:0000313" key="9">
    <source>
        <dbReference type="Proteomes" id="UP000479190"/>
    </source>
</evidence>
<dbReference type="PANTHER" id="PTHR12563:SF23">
    <property type="entry name" value="BCDNA.GH07066"/>
    <property type="match status" value="1"/>
</dbReference>
<gene>
    <name evidence="8" type="ORF">TBRA_LOCUS1127</name>
</gene>
<comment type="similarity">
    <text evidence="2">Belongs to the GPAT/DAPAT family.</text>
</comment>
<evidence type="ECO:0000256" key="5">
    <source>
        <dbReference type="ARBA" id="ARBA00023315"/>
    </source>
</evidence>
<keyword evidence="5" id="KW-0012">Acyltransferase</keyword>
<feature type="domain" description="Phospholipid/glycerol acyltransferase" evidence="7">
    <location>
        <begin position="485"/>
        <end position="617"/>
    </location>
</feature>
<sequence>MCVTSSRIMLRFLMCCTSETERGYVLCSAGHTIRRIASLSSCTTASRLLFFCARCFDRGSLFLRVHAASREETRGCQQQSCLYLVVCLAIVTKRHECAAAGRPSIIKLFRRERRAMDGLVGLFLVCGVIYYFLGRRELFVSFARGRYAVEQQQQQRRRPGDSSGRPAKQATDMVDVIQNRLTEVYSSWDGNTERDNANARTLSTTELRRAGLAMRNRAAKNKEIARAVRSSSLYQIKETEITVPDPAKNSSFVYYCCGRCTPQSRSRVSVRDFGPFAWKNLCDAFRRREIKLNIFKKKRYLRSTNMYDETSSGSLKRWLRRVVVTTTGYIENCNNVVVRPDSLAAQAAKQSQKSSITNLLIADPQPKNIWSKLFSHTYHVYSFKKYDYPKVTRTVLNDERIKDAIKETAAETARETGCSEDEAMRQSEARAKSILERMQSGLSDLMLRFTAWTLYKLLPCFIRSAAIQTRHLDMLRQANDAQIPLVFMPLHRSHLDYVMISFLTLTNGIRSPLVAAGDNLRIPLFGWLMSGLGAFFIKRRMDPVAGRRDLIYRATLQTYIMECLRAGHNLEFFIEGGRSRTGKPCQPKGGILSVVVDAFMDGTIEDALLVPVSMNYERLVDGNFVREQLGQPKKMETFGSTIRAMWNTLRGSYGIVKLEVCQPFSLREMVKYFQLAQQTKAICSPADRQLKVTASSSSLYGTDCVSEDLRLLVDKIAQHVVYDCSKSTPIMSTNVVAFLLLNKFRDGCSMEQLVEAVDSLRAELRNAQRDVAFCGESIDIVNHALDILGPGLVKMERQEITDTVNGRLVKKQAVVQVRPIAILPNVIETAYYGNTLLVHYCMDSVVITALYAALRTQINSPQAIAANNLVVTHEELMENALAICDILKHEFIFCRPCQTLEDCINQAVDRVKAEGIIGVPSEGLLEEEIWSRRFAKTLECESEEEEEYNAKKIRYKVGEHYPLCDRFEGAS</sequence>
<dbReference type="InterPro" id="IPR002123">
    <property type="entry name" value="Plipid/glycerol_acylTrfase"/>
</dbReference>
<name>A0A6H5HZH1_9HYME</name>
<evidence type="ECO:0000256" key="3">
    <source>
        <dbReference type="ARBA" id="ARBA00022679"/>
    </source>
</evidence>
<evidence type="ECO:0000256" key="4">
    <source>
        <dbReference type="ARBA" id="ARBA00023136"/>
    </source>
</evidence>
<evidence type="ECO:0000313" key="8">
    <source>
        <dbReference type="EMBL" id="CAB0029032.1"/>
    </source>
</evidence>
<dbReference type="GO" id="GO:0006631">
    <property type="term" value="P:fatty acid metabolic process"/>
    <property type="evidence" value="ECO:0007669"/>
    <property type="project" value="TreeGrafter"/>
</dbReference>
<feature type="transmembrane region" description="Helical" evidence="6">
    <location>
        <begin position="115"/>
        <end position="133"/>
    </location>
</feature>
<keyword evidence="3" id="KW-0808">Transferase</keyword>
<protein>
    <recommendedName>
        <fullName evidence="7">Phospholipid/glycerol acyltransferase domain-containing protein</fullName>
    </recommendedName>
</protein>
<dbReference type="GO" id="GO:0004366">
    <property type="term" value="F:glycerol-3-phosphate O-acyltransferase activity"/>
    <property type="evidence" value="ECO:0007669"/>
    <property type="project" value="TreeGrafter"/>
</dbReference>
<dbReference type="GO" id="GO:0031966">
    <property type="term" value="C:mitochondrial membrane"/>
    <property type="evidence" value="ECO:0007669"/>
    <property type="project" value="TreeGrafter"/>
</dbReference>
<accession>A0A6H5HZH1</accession>
<organism evidence="8 9">
    <name type="scientific">Trichogramma brassicae</name>
    <dbReference type="NCBI Taxonomy" id="86971"/>
    <lineage>
        <taxon>Eukaryota</taxon>
        <taxon>Metazoa</taxon>
        <taxon>Ecdysozoa</taxon>
        <taxon>Arthropoda</taxon>
        <taxon>Hexapoda</taxon>
        <taxon>Insecta</taxon>
        <taxon>Pterygota</taxon>
        <taxon>Neoptera</taxon>
        <taxon>Endopterygota</taxon>
        <taxon>Hymenoptera</taxon>
        <taxon>Apocrita</taxon>
        <taxon>Proctotrupomorpha</taxon>
        <taxon>Chalcidoidea</taxon>
        <taxon>Trichogrammatidae</taxon>
        <taxon>Trichogramma</taxon>
    </lineage>
</organism>
<dbReference type="SUPFAM" id="SSF69593">
    <property type="entry name" value="Glycerol-3-phosphate (1)-acyltransferase"/>
    <property type="match status" value="1"/>
</dbReference>
<dbReference type="CDD" id="cd07993">
    <property type="entry name" value="LPLAT_DHAPAT-like"/>
    <property type="match status" value="1"/>
</dbReference>
<reference evidence="8 9" key="1">
    <citation type="submission" date="2020-02" db="EMBL/GenBank/DDBJ databases">
        <authorList>
            <person name="Ferguson B K."/>
        </authorList>
    </citation>
    <scope>NUCLEOTIDE SEQUENCE [LARGE SCALE GENOMIC DNA]</scope>
</reference>
<dbReference type="InterPro" id="IPR022284">
    <property type="entry name" value="GPAT/DHAPAT"/>
</dbReference>
<keyword evidence="9" id="KW-1185">Reference proteome</keyword>
<dbReference type="Pfam" id="PF01553">
    <property type="entry name" value="Acyltransferase"/>
    <property type="match status" value="1"/>
</dbReference>
<keyword evidence="6" id="KW-1133">Transmembrane helix</keyword>
<dbReference type="InterPro" id="IPR041728">
    <property type="entry name" value="GPAT/DHAPAT_LPLAT"/>
</dbReference>
<dbReference type="OrthoDB" id="5962536at2759"/>
<dbReference type="InterPro" id="IPR045520">
    <property type="entry name" value="GPAT/DHAPAT_C"/>
</dbReference>